<gene>
    <name evidence="2" type="ORF">HNQ92_001284</name>
</gene>
<keyword evidence="1" id="KW-0732">Signal</keyword>
<dbReference type="Proteomes" id="UP000557307">
    <property type="component" value="Unassembled WGS sequence"/>
</dbReference>
<accession>A0A840TT22</accession>
<dbReference type="AlphaFoldDB" id="A0A840TT22"/>
<evidence type="ECO:0000313" key="2">
    <source>
        <dbReference type="EMBL" id="MBB5283158.1"/>
    </source>
</evidence>
<dbReference type="EMBL" id="JACHGF010000002">
    <property type="protein sequence ID" value="MBB5283158.1"/>
    <property type="molecule type" value="Genomic_DNA"/>
</dbReference>
<comment type="caution">
    <text evidence="2">The sequence shown here is derived from an EMBL/GenBank/DDBJ whole genome shotgun (WGS) entry which is preliminary data.</text>
</comment>
<evidence type="ECO:0000313" key="3">
    <source>
        <dbReference type="Proteomes" id="UP000557307"/>
    </source>
</evidence>
<evidence type="ECO:0008006" key="4">
    <source>
        <dbReference type="Google" id="ProtNLM"/>
    </source>
</evidence>
<evidence type="ECO:0000256" key="1">
    <source>
        <dbReference type="SAM" id="SignalP"/>
    </source>
</evidence>
<proteinExistence type="predicted"/>
<name>A0A840TT22_9BACT</name>
<organism evidence="2 3">
    <name type="scientific">Rhabdobacter roseus</name>
    <dbReference type="NCBI Taxonomy" id="1655419"/>
    <lineage>
        <taxon>Bacteria</taxon>
        <taxon>Pseudomonadati</taxon>
        <taxon>Bacteroidota</taxon>
        <taxon>Cytophagia</taxon>
        <taxon>Cytophagales</taxon>
        <taxon>Cytophagaceae</taxon>
        <taxon>Rhabdobacter</taxon>
    </lineage>
</organism>
<protein>
    <recommendedName>
        <fullName evidence="4">Outer membrane protein beta-barrel domain-containing protein</fullName>
    </recommendedName>
</protein>
<feature type="chain" id="PRO_5032420000" description="Outer membrane protein beta-barrel domain-containing protein" evidence="1">
    <location>
        <begin position="20"/>
        <end position="197"/>
    </location>
</feature>
<sequence>MRHTILLSLLLAVGHSAAAQEPALQTVKAGVSYILFGSGDMTGINYYNEYNRQLNRFMAFGPSVHLGYGSSDIGYLRFTKASFALDPNLYFSPMRFDRSKVRIGVGPSFRFLSDSHPNGYGIYFQGAIPNLPSSMEYVIGPLQYERPQNYWTVGYTVVLEAELKVATRWMLGARASFQSYTSGETAATLGLNVGYLF</sequence>
<feature type="signal peptide" evidence="1">
    <location>
        <begin position="1"/>
        <end position="19"/>
    </location>
</feature>
<keyword evidence="3" id="KW-1185">Reference proteome</keyword>
<reference evidence="2 3" key="1">
    <citation type="submission" date="2020-08" db="EMBL/GenBank/DDBJ databases">
        <title>Genomic Encyclopedia of Type Strains, Phase IV (KMG-IV): sequencing the most valuable type-strain genomes for metagenomic binning, comparative biology and taxonomic classification.</title>
        <authorList>
            <person name="Goeker M."/>
        </authorList>
    </citation>
    <scope>NUCLEOTIDE SEQUENCE [LARGE SCALE GENOMIC DNA]</scope>
    <source>
        <strain evidence="2 3">DSM 105074</strain>
    </source>
</reference>
<dbReference type="RefSeq" id="WP_184172309.1">
    <property type="nucleotide sequence ID" value="NZ_JACHGF010000002.1"/>
</dbReference>